<feature type="transmembrane region" description="Helical" evidence="6">
    <location>
        <begin position="92"/>
        <end position="115"/>
    </location>
</feature>
<dbReference type="InterPro" id="IPR024923">
    <property type="entry name" value="PG_synth_SpoVB"/>
</dbReference>
<dbReference type="Pfam" id="PF01943">
    <property type="entry name" value="Polysacc_synt"/>
    <property type="match status" value="1"/>
</dbReference>
<reference evidence="7" key="1">
    <citation type="submission" date="2020-10" db="EMBL/GenBank/DDBJ databases">
        <authorList>
            <person name="Gilroy R."/>
        </authorList>
    </citation>
    <scope>NUCLEOTIDE SEQUENCE</scope>
    <source>
        <strain evidence="7">2830</strain>
    </source>
</reference>
<evidence type="ECO:0000256" key="6">
    <source>
        <dbReference type="SAM" id="Phobius"/>
    </source>
</evidence>
<dbReference type="EMBL" id="DVMH01000001">
    <property type="protein sequence ID" value="HIU09631.1"/>
    <property type="molecule type" value="Genomic_DNA"/>
</dbReference>
<keyword evidence="2" id="KW-1003">Cell membrane</keyword>
<dbReference type="PANTHER" id="PTHR30250">
    <property type="entry name" value="PST FAMILY PREDICTED COLANIC ACID TRANSPORTER"/>
    <property type="match status" value="1"/>
</dbReference>
<dbReference type="InterPro" id="IPR050833">
    <property type="entry name" value="Poly_Biosynth_Transport"/>
</dbReference>
<feature type="transmembrane region" description="Helical" evidence="6">
    <location>
        <begin position="410"/>
        <end position="430"/>
    </location>
</feature>
<keyword evidence="4 6" id="KW-1133">Transmembrane helix</keyword>
<protein>
    <submittedName>
        <fullName evidence="7">Polysaccharide biosynthesis protein</fullName>
    </submittedName>
</protein>
<evidence type="ECO:0000256" key="4">
    <source>
        <dbReference type="ARBA" id="ARBA00022989"/>
    </source>
</evidence>
<keyword evidence="5 6" id="KW-0472">Membrane</keyword>
<dbReference type="CDD" id="cd13124">
    <property type="entry name" value="MATE_SpoVB_like"/>
    <property type="match status" value="1"/>
</dbReference>
<comment type="caution">
    <text evidence="7">The sequence shown here is derived from an EMBL/GenBank/DDBJ whole genome shotgun (WGS) entry which is preliminary data.</text>
</comment>
<evidence type="ECO:0000313" key="7">
    <source>
        <dbReference type="EMBL" id="HIU09631.1"/>
    </source>
</evidence>
<dbReference type="Proteomes" id="UP000824124">
    <property type="component" value="Unassembled WGS sequence"/>
</dbReference>
<feature type="transmembrane region" description="Helical" evidence="6">
    <location>
        <begin position="281"/>
        <end position="301"/>
    </location>
</feature>
<dbReference type="GO" id="GO:0005886">
    <property type="term" value="C:plasma membrane"/>
    <property type="evidence" value="ECO:0007669"/>
    <property type="project" value="UniProtKB-SubCell"/>
</dbReference>
<feature type="transmembrane region" description="Helical" evidence="6">
    <location>
        <begin position="322"/>
        <end position="340"/>
    </location>
</feature>
<dbReference type="PANTHER" id="PTHR30250:SF21">
    <property type="entry name" value="LIPID II FLIPPASE MURJ"/>
    <property type="match status" value="1"/>
</dbReference>
<organism evidence="7 8">
    <name type="scientific">Candidatus Avidehalobacter gallistercoris</name>
    <dbReference type="NCBI Taxonomy" id="2840694"/>
    <lineage>
        <taxon>Bacteria</taxon>
        <taxon>Bacillati</taxon>
        <taxon>Bacillota</taxon>
        <taxon>Clostridia</taxon>
        <taxon>Eubacteriales</taxon>
        <taxon>Peptococcaceae</taxon>
        <taxon>Peptococcaceae incertae sedis</taxon>
        <taxon>Candidatus Avidehalobacter</taxon>
    </lineage>
</organism>
<gene>
    <name evidence="7" type="ORF">IAB00_00025</name>
</gene>
<name>A0A9D1KYR7_9FIRM</name>
<dbReference type="InterPro" id="IPR002797">
    <property type="entry name" value="Polysacc_synth"/>
</dbReference>
<feature type="transmembrane region" description="Helical" evidence="6">
    <location>
        <begin position="480"/>
        <end position="500"/>
    </location>
</feature>
<dbReference type="AlphaFoldDB" id="A0A9D1KYR7"/>
<feature type="transmembrane region" description="Helical" evidence="6">
    <location>
        <begin position="190"/>
        <end position="211"/>
    </location>
</feature>
<proteinExistence type="predicted"/>
<evidence type="ECO:0000256" key="3">
    <source>
        <dbReference type="ARBA" id="ARBA00022692"/>
    </source>
</evidence>
<sequence length="516" mass="55550">MPKKQPKLTNLFWSAAILLVCNFVSRVLGFIYKIILVRMIGTSGIGVTEMTGPMYSFALVAASLGIPLALSRQLAFEIGKRRYQNLRRLQNTAMTLLAILGGAAALICCFFAPTLAERFGSAAGAGYLRTLAPAVLIVTVCSGFRAYFQASKQIGVIGLSQNIEQLVRVMAGSLLVWLALPQGLEAAVQAVAWATVLGELCGLLFILRAYLKQRPRNDQPPDMSHANIVLRLFAFGAPVTIQRLLMSAILMAQAMLIPLALQKGGLSPAAATDAYGNFSGVALSLIHLPGIFTATLATALLPSIAESDGNRARLNSRINQSLHITCVIALPFMLLFYEFAEELCVWLFKAPGAAQSLRILSMAAVFIYAQTAFTSILQGLGKLKALFVSLALSGLAFLAAIWWLTPQLALSGAALAELSFAACACLIDFAYLRHFTALRLDFLNVIVKPLVAVIFGALSAKTAESLLSACCQLNDWQMFLLMSAIGGIAYLIVLTFLGGLPKVLRRYLSPLVRKQP</sequence>
<feature type="transmembrane region" description="Helical" evidence="6">
    <location>
        <begin position="442"/>
        <end position="460"/>
    </location>
</feature>
<feature type="transmembrane region" description="Helical" evidence="6">
    <location>
        <begin position="352"/>
        <end position="373"/>
    </location>
</feature>
<evidence type="ECO:0000256" key="5">
    <source>
        <dbReference type="ARBA" id="ARBA00023136"/>
    </source>
</evidence>
<accession>A0A9D1KYR7</accession>
<evidence type="ECO:0000256" key="2">
    <source>
        <dbReference type="ARBA" id="ARBA00022475"/>
    </source>
</evidence>
<feature type="transmembrane region" description="Helical" evidence="6">
    <location>
        <begin position="53"/>
        <end position="71"/>
    </location>
</feature>
<dbReference type="PIRSF" id="PIRSF038958">
    <property type="entry name" value="PG_synth_SpoVB"/>
    <property type="match status" value="1"/>
</dbReference>
<feature type="transmembrane region" description="Helical" evidence="6">
    <location>
        <begin position="127"/>
        <end position="146"/>
    </location>
</feature>
<comment type="subcellular location">
    <subcellularLocation>
        <location evidence="1">Cell membrane</location>
        <topology evidence="1">Multi-pass membrane protein</topology>
    </subcellularLocation>
</comment>
<feature type="transmembrane region" description="Helical" evidence="6">
    <location>
        <begin position="232"/>
        <end position="261"/>
    </location>
</feature>
<evidence type="ECO:0000256" key="1">
    <source>
        <dbReference type="ARBA" id="ARBA00004651"/>
    </source>
</evidence>
<evidence type="ECO:0000313" key="8">
    <source>
        <dbReference type="Proteomes" id="UP000824124"/>
    </source>
</evidence>
<feature type="transmembrane region" description="Helical" evidence="6">
    <location>
        <begin position="166"/>
        <end position="184"/>
    </location>
</feature>
<keyword evidence="3 6" id="KW-0812">Transmembrane</keyword>
<feature type="transmembrane region" description="Helical" evidence="6">
    <location>
        <begin position="385"/>
        <end position="404"/>
    </location>
</feature>
<reference evidence="7" key="2">
    <citation type="journal article" date="2021" name="PeerJ">
        <title>Extensive microbial diversity within the chicken gut microbiome revealed by metagenomics and culture.</title>
        <authorList>
            <person name="Gilroy R."/>
            <person name="Ravi A."/>
            <person name="Getino M."/>
            <person name="Pursley I."/>
            <person name="Horton D.L."/>
            <person name="Alikhan N.F."/>
            <person name="Baker D."/>
            <person name="Gharbi K."/>
            <person name="Hall N."/>
            <person name="Watson M."/>
            <person name="Adriaenssens E.M."/>
            <person name="Foster-Nyarko E."/>
            <person name="Jarju S."/>
            <person name="Secka A."/>
            <person name="Antonio M."/>
            <person name="Oren A."/>
            <person name="Chaudhuri R.R."/>
            <person name="La Ragione R."/>
            <person name="Hildebrand F."/>
            <person name="Pallen M.J."/>
        </authorList>
    </citation>
    <scope>NUCLEOTIDE SEQUENCE</scope>
    <source>
        <strain evidence="7">2830</strain>
    </source>
</reference>